<feature type="transmembrane region" description="Helical" evidence="9">
    <location>
        <begin position="70"/>
        <end position="91"/>
    </location>
</feature>
<comment type="subcellular location">
    <subcellularLocation>
        <location evidence="1">Cell membrane</location>
        <topology evidence="1">Multi-pass membrane protein</topology>
    </subcellularLocation>
</comment>
<dbReference type="NCBIfam" id="TIGR00931">
    <property type="entry name" value="antiport_nhaC"/>
    <property type="match status" value="1"/>
</dbReference>
<proteinExistence type="inferred from homology"/>
<feature type="transmembrane region" description="Helical" evidence="9">
    <location>
        <begin position="312"/>
        <end position="330"/>
    </location>
</feature>
<feature type="transmembrane region" description="Helical" evidence="9">
    <location>
        <begin position="200"/>
        <end position="217"/>
    </location>
</feature>
<keyword evidence="7 9" id="KW-0472">Membrane</keyword>
<evidence type="ECO:0000313" key="12">
    <source>
        <dbReference type="Proteomes" id="UP000449710"/>
    </source>
</evidence>
<dbReference type="EMBL" id="SUMG01000005">
    <property type="protein sequence ID" value="NBG88054.1"/>
    <property type="molecule type" value="Genomic_DNA"/>
</dbReference>
<comment type="similarity">
    <text evidence="8">Belongs to the NhaC Na(+)/H(+) (TC 2.A.35) antiporter family.</text>
</comment>
<keyword evidence="5 9" id="KW-0812">Transmembrane</keyword>
<evidence type="ECO:0000256" key="5">
    <source>
        <dbReference type="ARBA" id="ARBA00022692"/>
    </source>
</evidence>
<dbReference type="InterPro" id="IPR004770">
    <property type="entry name" value="Na/H_antiport_NhaC"/>
</dbReference>
<feature type="transmembrane region" description="Helical" evidence="9">
    <location>
        <begin position="261"/>
        <end position="280"/>
    </location>
</feature>
<evidence type="ECO:0000256" key="2">
    <source>
        <dbReference type="ARBA" id="ARBA00022448"/>
    </source>
</evidence>
<evidence type="ECO:0000313" key="11">
    <source>
        <dbReference type="EMBL" id="NBG88054.1"/>
    </source>
</evidence>
<comment type="caution">
    <text evidence="11">The sequence shown here is derived from an EMBL/GenBank/DDBJ whole genome shotgun (WGS) entry which is preliminary data.</text>
</comment>
<feature type="transmembrane region" description="Helical" evidence="9">
    <location>
        <begin position="431"/>
        <end position="453"/>
    </location>
</feature>
<dbReference type="Proteomes" id="UP000449710">
    <property type="component" value="Unassembled WGS sequence"/>
</dbReference>
<evidence type="ECO:0000259" key="10">
    <source>
        <dbReference type="Pfam" id="PF03553"/>
    </source>
</evidence>
<protein>
    <submittedName>
        <fullName evidence="11">Na+/H+ antiporter NhaC</fullName>
    </submittedName>
</protein>
<dbReference type="InterPro" id="IPR018461">
    <property type="entry name" value="Na/H_Antiport_NhaC-like_C"/>
</dbReference>
<keyword evidence="12" id="KW-1185">Reference proteome</keyword>
<evidence type="ECO:0000256" key="4">
    <source>
        <dbReference type="ARBA" id="ARBA00022475"/>
    </source>
</evidence>
<keyword evidence="4" id="KW-1003">Cell membrane</keyword>
<feature type="transmembrane region" description="Helical" evidence="9">
    <location>
        <begin position="137"/>
        <end position="163"/>
    </location>
</feature>
<feature type="transmembrane region" description="Helical" evidence="9">
    <location>
        <begin position="237"/>
        <end position="254"/>
    </location>
</feature>
<gene>
    <name evidence="11" type="primary">nhaC</name>
    <name evidence="11" type="ORF">ISALK_06020</name>
</gene>
<name>A0AA43XKQ3_9CLOT</name>
<dbReference type="Pfam" id="PF03553">
    <property type="entry name" value="Na_H_antiporter"/>
    <property type="match status" value="1"/>
</dbReference>
<evidence type="ECO:0000256" key="1">
    <source>
        <dbReference type="ARBA" id="ARBA00004651"/>
    </source>
</evidence>
<evidence type="ECO:0000256" key="9">
    <source>
        <dbReference type="SAM" id="Phobius"/>
    </source>
</evidence>
<evidence type="ECO:0000256" key="7">
    <source>
        <dbReference type="ARBA" id="ARBA00023136"/>
    </source>
</evidence>
<dbReference type="GO" id="GO:0005886">
    <property type="term" value="C:plasma membrane"/>
    <property type="evidence" value="ECO:0007669"/>
    <property type="project" value="UniProtKB-SubCell"/>
</dbReference>
<dbReference type="InterPro" id="IPR052180">
    <property type="entry name" value="NhaC_Na-H+_Antiporter"/>
</dbReference>
<sequence>MKEKKKANIGHALIPIVSLIVFLLVGIVFLGADPHIPLLLGVIVAAAVAIFALNYTWEEVEGSIVDGIKLAMQAIVILMIIGTLVGTWLLSGTVPTLIYYGLQILSPGIFLIATLLICSIVSISVGSSWTTVATIGVALMGVGQGLGIPVGIVAGAIVSGSYFGDKMSPLSDTTNLAPAMAGGELFSHIKYMFWTTGPAYIIALIIFGVMGAGYAGGEIDTDRINAILNALSDNFNLSPLLAIPPLLVIVIVIFKVPAIPGLLAGTFLGGLFAFIFQGAGLGEIIDAAHYGFGIDTGVEIVDDLVSGGGLDGMMWTVSLIIIALSLGGVLESTGMLSAVGDTILTVAKTTGSLILATILSCIAINLLSGDQYLAIVVPGRMFKDTYKDKNLSPMVLSRALEGGGTVTSPFIPWNTCGAYMWQMLGVHPFTYLPYTFFNLLVPVVNVILGYTGFKIRKLEEEDPEAIKG</sequence>
<dbReference type="AlphaFoldDB" id="A0AA43XKQ3"/>
<dbReference type="RefSeq" id="WP_160720167.1">
    <property type="nucleotide sequence ID" value="NZ_SUMG01000005.1"/>
</dbReference>
<dbReference type="GO" id="GO:0015297">
    <property type="term" value="F:antiporter activity"/>
    <property type="evidence" value="ECO:0007669"/>
    <property type="project" value="UniProtKB-KW"/>
</dbReference>
<feature type="transmembrane region" description="Helical" evidence="9">
    <location>
        <begin position="97"/>
        <end position="125"/>
    </location>
</feature>
<keyword evidence="2" id="KW-0813">Transport</keyword>
<accession>A0AA43XKQ3</accession>
<feature type="transmembrane region" description="Helical" evidence="9">
    <location>
        <begin position="342"/>
        <end position="367"/>
    </location>
</feature>
<keyword evidence="6 9" id="KW-1133">Transmembrane helix</keyword>
<dbReference type="PANTHER" id="PTHR33451">
    <property type="entry name" value="MALATE-2H(+)/NA(+)-LACTATE ANTIPORTER"/>
    <property type="match status" value="1"/>
</dbReference>
<reference evidence="11 12" key="1">
    <citation type="submission" date="2019-04" db="EMBL/GenBank/DDBJ databases">
        <title>Isachenkonia alkalipeptolytica gen. nov. sp. nov. a new anaerobic, alkiliphilic organothrophic bacterium capable to reduce synthesized ferrihydrite isolated from a soda lake.</title>
        <authorList>
            <person name="Toshchakov S.V."/>
            <person name="Zavarzina D.G."/>
            <person name="Zhilina T.N."/>
            <person name="Kostrikina N.A."/>
            <person name="Kublanov I.V."/>
        </authorList>
    </citation>
    <scope>NUCLEOTIDE SEQUENCE [LARGE SCALE GENOMIC DNA]</scope>
    <source>
        <strain evidence="11 12">Z-1701</strain>
    </source>
</reference>
<evidence type="ECO:0000256" key="8">
    <source>
        <dbReference type="ARBA" id="ARBA00038435"/>
    </source>
</evidence>
<evidence type="ECO:0000256" key="6">
    <source>
        <dbReference type="ARBA" id="ARBA00022989"/>
    </source>
</evidence>
<feature type="transmembrane region" description="Helical" evidence="9">
    <location>
        <begin position="38"/>
        <end position="58"/>
    </location>
</feature>
<feature type="transmembrane region" description="Helical" evidence="9">
    <location>
        <begin position="12"/>
        <end position="32"/>
    </location>
</feature>
<dbReference type="PANTHER" id="PTHR33451:SF3">
    <property type="entry name" value="MALATE-2H(+)_NA(+)-LACTATE ANTIPORTER"/>
    <property type="match status" value="1"/>
</dbReference>
<evidence type="ECO:0000256" key="3">
    <source>
        <dbReference type="ARBA" id="ARBA00022449"/>
    </source>
</evidence>
<keyword evidence="3" id="KW-0050">Antiport</keyword>
<organism evidence="11 12">
    <name type="scientific">Isachenkonia alkalipeptolytica</name>
    <dbReference type="NCBI Taxonomy" id="2565777"/>
    <lineage>
        <taxon>Bacteria</taxon>
        <taxon>Bacillati</taxon>
        <taxon>Bacillota</taxon>
        <taxon>Clostridia</taxon>
        <taxon>Eubacteriales</taxon>
        <taxon>Clostridiaceae</taxon>
        <taxon>Isachenkonia</taxon>
    </lineage>
</organism>
<feature type="domain" description="Na+/H+ antiporter NhaC-like C-terminal" evidence="10">
    <location>
        <begin position="161"/>
        <end position="453"/>
    </location>
</feature>